<dbReference type="Pfam" id="PF00676">
    <property type="entry name" value="E1_dh"/>
    <property type="match status" value="1"/>
</dbReference>
<dbReference type="RefSeq" id="WP_050724730.1">
    <property type="nucleotide sequence ID" value="NZ_CP012332.1"/>
</dbReference>
<dbReference type="InterPro" id="IPR005475">
    <property type="entry name" value="Transketolase-like_Pyr-bd"/>
</dbReference>
<dbReference type="KEGG" id="vin:AKJ08_0645"/>
<dbReference type="FunFam" id="3.40.50.12470:FF:000009">
    <property type="entry name" value="2-oxoglutarate dehydrogenase E1 component"/>
    <property type="match status" value="1"/>
</dbReference>
<dbReference type="AlphaFoldDB" id="A0A0K1P9Q2"/>
<evidence type="ECO:0000313" key="14">
    <source>
        <dbReference type="Proteomes" id="UP000055590"/>
    </source>
</evidence>
<comment type="subunit">
    <text evidence="4">Homodimer. Part of the 2-oxoglutarate dehydrogenase (OGDH) complex composed of E1 (2-oxoglutarate dehydrogenase), E2 (dihydrolipoamide succinyltransferase) and E3 (dihydrolipoamide dehydrogenase); the complex contains multiple copies of the three enzymatic components (E1, E2 and E3).</text>
</comment>
<dbReference type="Gene3D" id="3.40.50.11610">
    <property type="entry name" value="Multifunctional 2-oxoglutarate metabolism enzyme, C-terminal domain"/>
    <property type="match status" value="1"/>
</dbReference>
<comment type="similarity">
    <text evidence="3">Belongs to the alpha-ketoglutarate dehydrogenase family.</text>
</comment>
<dbReference type="Gene3D" id="1.10.287.1150">
    <property type="entry name" value="TPP helical domain"/>
    <property type="match status" value="1"/>
</dbReference>
<dbReference type="InterPro" id="IPR001017">
    <property type="entry name" value="DH_E1"/>
</dbReference>
<dbReference type="Pfam" id="PF16870">
    <property type="entry name" value="OxoGdeHyase_C"/>
    <property type="match status" value="1"/>
</dbReference>
<evidence type="ECO:0000256" key="7">
    <source>
        <dbReference type="ARBA" id="ARBA00023002"/>
    </source>
</evidence>
<reference evidence="13 14" key="1">
    <citation type="submission" date="2015-08" db="EMBL/GenBank/DDBJ databases">
        <authorList>
            <person name="Babu N.S."/>
            <person name="Beckwith C.J."/>
            <person name="Beseler K.G."/>
            <person name="Brison A."/>
            <person name="Carone J.V."/>
            <person name="Caskin T.P."/>
            <person name="Diamond M."/>
            <person name="Durham M.E."/>
            <person name="Foxe J.M."/>
            <person name="Go M."/>
            <person name="Henderson B.A."/>
            <person name="Jones I.B."/>
            <person name="McGettigan J.A."/>
            <person name="Micheletti S.J."/>
            <person name="Nasrallah M.E."/>
            <person name="Ortiz D."/>
            <person name="Piller C.R."/>
            <person name="Privatt S.R."/>
            <person name="Schneider S.L."/>
            <person name="Sharp S."/>
            <person name="Smith T.C."/>
            <person name="Stanton J.D."/>
            <person name="Ullery H.E."/>
            <person name="Wilson R.J."/>
            <person name="Serrano M.G."/>
            <person name="Buck G."/>
            <person name="Lee V."/>
            <person name="Wang Y."/>
            <person name="Carvalho R."/>
            <person name="Voegtly L."/>
            <person name="Shi R."/>
            <person name="Duckworth R."/>
            <person name="Johnson A."/>
            <person name="Loviza R."/>
            <person name="Walstead R."/>
            <person name="Shah Z."/>
            <person name="Kiflezghi M."/>
            <person name="Wade K."/>
            <person name="Ball S.L."/>
            <person name="Bradley K.W."/>
            <person name="Asai D.J."/>
            <person name="Bowman C.A."/>
            <person name="Russell D.A."/>
            <person name="Pope W.H."/>
            <person name="Jacobs-Sera D."/>
            <person name="Hendrix R.W."/>
            <person name="Hatfull G.F."/>
        </authorList>
    </citation>
    <scope>NUCLEOTIDE SEQUENCE [LARGE SCALE GENOMIC DNA]</scope>
    <source>
        <strain evidence="13 14">DSM 27710</strain>
    </source>
</reference>
<evidence type="ECO:0000256" key="11">
    <source>
        <dbReference type="ARBA" id="ARBA00051911"/>
    </source>
</evidence>
<dbReference type="PANTHER" id="PTHR23152:SF4">
    <property type="entry name" value="2-OXOADIPATE DEHYDROGENASE COMPLEX COMPONENT E1"/>
    <property type="match status" value="1"/>
</dbReference>
<keyword evidence="14" id="KW-1185">Reference proteome</keyword>
<name>A0A0K1P9Q2_9BACT</name>
<dbReference type="NCBIfam" id="TIGR00239">
    <property type="entry name" value="2oxo_dh_E1"/>
    <property type="match status" value="1"/>
</dbReference>
<evidence type="ECO:0000256" key="10">
    <source>
        <dbReference type="ARBA" id="ARBA00030680"/>
    </source>
</evidence>
<dbReference type="InterPro" id="IPR029061">
    <property type="entry name" value="THDP-binding"/>
</dbReference>
<dbReference type="EMBL" id="CP012332">
    <property type="protein sequence ID" value="AKU90258.1"/>
    <property type="molecule type" value="Genomic_DNA"/>
</dbReference>
<dbReference type="SMART" id="SM00861">
    <property type="entry name" value="Transket_pyr"/>
    <property type="match status" value="1"/>
</dbReference>
<dbReference type="InterPro" id="IPR042179">
    <property type="entry name" value="KGD_C_sf"/>
</dbReference>
<evidence type="ECO:0000256" key="3">
    <source>
        <dbReference type="ARBA" id="ARBA00006936"/>
    </source>
</evidence>
<dbReference type="OrthoDB" id="9759785at2"/>
<keyword evidence="8" id="KW-0786">Thiamine pyrophosphate</keyword>
<dbReference type="Pfam" id="PF16078">
    <property type="entry name" value="2-oxogl_dehyd_N"/>
    <property type="match status" value="1"/>
</dbReference>
<dbReference type="Pfam" id="PF02779">
    <property type="entry name" value="Transket_pyr"/>
    <property type="match status" value="1"/>
</dbReference>
<dbReference type="InterPro" id="IPR011603">
    <property type="entry name" value="2oxoglutarate_DH_E1"/>
</dbReference>
<evidence type="ECO:0000256" key="1">
    <source>
        <dbReference type="ARBA" id="ARBA00001964"/>
    </source>
</evidence>
<sequence>MAIGSQPLPSNNLPFIEELYARFLEDESSVDEAWRNYFRGLGDRTPPTGPAFAPRSIFAPRAMNGAPASEHEKRLAREAAQDRVGQLVQRYRQQGHVFAHLNPLQPAPSSPVSHFELSEFGLDESSLDKTFTAGGLRGTLRELIAHLEETYCRTIGVELAHIEDPEVRDWLQTRMESTQNHVALDRSQQIKLLTDLTDAEIFEQFLHTSFVGAKRFSLEGGESLIPMVQLVIERAASHDVEEVVIGMAHRGRLNVMANVMGMPPREIFAEFADEDPNLYIGRGDVKYHLGYSNDRDVDGKKVHLSLSFNPSHLEFVDAVVAGRVRSKQDRRKDLERRKVLPLLIHGDAAFAGQGIIAELFNMADLPGYTVGGTVHVVVNNQVGFTTDPRDARSTRYATDVAKMLQIPIFHVNGEDPESVVQVVQLATDFRARYGKDVVIDLWCYRKHGHNEGDEPTFTQPEMYRKIHEHPSIREQFVKKLESLGQVTPEQAEEIAAARRKVLDEQLAEQRSGHKRKRPSAMAGLWAKYAGGFERDTADISTGVALPVLQDLAAKLTMLPPGFTAHPKIVRFLEQRREMGEGKRPLDWGMGEALAFATLVDGGTRIRLSGQDCERGTFSHRHSVLHDYTSGGTYTPLNNLREGQADYEVRNSPLSEVSVLGYEYGYSLDTPDGLTIWEAQFGDFVNAAQVIIDQFIASGEDKWHRLSGVTLLLPHAFEGQGPEHSSARIARWLSLSADDNMQVCNATTPAQFFHLLRRQVLRPFRKPLVVFSPKSLLRNPEAVSSLEELATGEFQRVIDDSLFAAGGEGDASKVRRVLLCTGKVYYELLAERRDKKREDVAIVRIEQLYPNPIAEIERTLGRYPNMAELVWVQEEPANHGAWLHMWNALVNSGILRVPLAQVTRPAAASPATGSNASHKLEQRRIIETAFAPIQFSSR</sequence>
<evidence type="ECO:0000256" key="8">
    <source>
        <dbReference type="ARBA" id="ARBA00023052"/>
    </source>
</evidence>
<comment type="catalytic activity">
    <reaction evidence="11">
        <text>N(6)-[(R)-lipoyl]-L-lysyl-[protein] + 2-oxoglutarate + H(+) = N(6)-[(R)-S(8)-succinyldihydrolipoyl]-L-lysyl-[protein] + CO2</text>
        <dbReference type="Rhea" id="RHEA:12188"/>
        <dbReference type="Rhea" id="RHEA-COMP:10474"/>
        <dbReference type="Rhea" id="RHEA-COMP:20092"/>
        <dbReference type="ChEBI" id="CHEBI:15378"/>
        <dbReference type="ChEBI" id="CHEBI:16526"/>
        <dbReference type="ChEBI" id="CHEBI:16810"/>
        <dbReference type="ChEBI" id="CHEBI:83099"/>
        <dbReference type="ChEBI" id="CHEBI:83120"/>
        <dbReference type="EC" id="1.2.4.2"/>
    </reaction>
</comment>
<protein>
    <recommendedName>
        <fullName evidence="6">2-oxoglutarate dehydrogenase E1 component</fullName>
        <ecNumber evidence="5">1.2.4.2</ecNumber>
    </recommendedName>
    <alternativeName>
        <fullName evidence="10">Alpha-ketoglutarate dehydrogenase</fullName>
    </alternativeName>
</protein>
<dbReference type="GO" id="GO:0004591">
    <property type="term" value="F:oxoglutarate dehydrogenase (succinyl-transferring) activity"/>
    <property type="evidence" value="ECO:0007669"/>
    <property type="project" value="UniProtKB-EC"/>
</dbReference>
<evidence type="ECO:0000256" key="9">
    <source>
        <dbReference type="ARBA" id="ARBA00023152"/>
    </source>
</evidence>
<dbReference type="GO" id="GO:0005829">
    <property type="term" value="C:cytosol"/>
    <property type="evidence" value="ECO:0007669"/>
    <property type="project" value="TreeGrafter"/>
</dbReference>
<evidence type="ECO:0000256" key="2">
    <source>
        <dbReference type="ARBA" id="ARBA00003906"/>
    </source>
</evidence>
<proteinExistence type="inferred from homology"/>
<dbReference type="Gene3D" id="3.40.50.970">
    <property type="match status" value="1"/>
</dbReference>
<dbReference type="NCBIfam" id="NF008907">
    <property type="entry name" value="PRK12270.1"/>
    <property type="match status" value="1"/>
</dbReference>
<evidence type="ECO:0000256" key="6">
    <source>
        <dbReference type="ARBA" id="ARBA00013321"/>
    </source>
</evidence>
<evidence type="ECO:0000259" key="12">
    <source>
        <dbReference type="SMART" id="SM00861"/>
    </source>
</evidence>
<dbReference type="PATRIC" id="fig|1391653.3.peg.664"/>
<dbReference type="PANTHER" id="PTHR23152">
    <property type="entry name" value="2-OXOGLUTARATE DEHYDROGENASE"/>
    <property type="match status" value="1"/>
</dbReference>
<dbReference type="CDD" id="cd02016">
    <property type="entry name" value="TPP_E1_OGDC_like"/>
    <property type="match status" value="1"/>
</dbReference>
<evidence type="ECO:0000256" key="5">
    <source>
        <dbReference type="ARBA" id="ARBA00012280"/>
    </source>
</evidence>
<dbReference type="Proteomes" id="UP000055590">
    <property type="component" value="Chromosome"/>
</dbReference>
<dbReference type="SUPFAM" id="SSF52518">
    <property type="entry name" value="Thiamin diphosphate-binding fold (THDP-binding)"/>
    <property type="match status" value="2"/>
</dbReference>
<dbReference type="NCBIfam" id="NF006914">
    <property type="entry name" value="PRK09404.1"/>
    <property type="match status" value="1"/>
</dbReference>
<dbReference type="GO" id="GO:0006096">
    <property type="term" value="P:glycolytic process"/>
    <property type="evidence" value="ECO:0007669"/>
    <property type="project" value="UniProtKB-KW"/>
</dbReference>
<dbReference type="GO" id="GO:0030976">
    <property type="term" value="F:thiamine pyrophosphate binding"/>
    <property type="evidence" value="ECO:0007669"/>
    <property type="project" value="InterPro"/>
</dbReference>
<accession>A0A0K1P9Q2</accession>
<dbReference type="Gene3D" id="3.40.50.12470">
    <property type="match status" value="1"/>
</dbReference>
<organism evidence="13 14">
    <name type="scientific">Vulgatibacter incomptus</name>
    <dbReference type="NCBI Taxonomy" id="1391653"/>
    <lineage>
        <taxon>Bacteria</taxon>
        <taxon>Pseudomonadati</taxon>
        <taxon>Myxococcota</taxon>
        <taxon>Myxococcia</taxon>
        <taxon>Myxococcales</taxon>
        <taxon>Cystobacterineae</taxon>
        <taxon>Vulgatibacteraceae</taxon>
        <taxon>Vulgatibacter</taxon>
    </lineage>
</organism>
<dbReference type="GO" id="GO:0045252">
    <property type="term" value="C:oxoglutarate dehydrogenase complex"/>
    <property type="evidence" value="ECO:0007669"/>
    <property type="project" value="TreeGrafter"/>
</dbReference>
<evidence type="ECO:0000313" key="13">
    <source>
        <dbReference type="EMBL" id="AKU90258.1"/>
    </source>
</evidence>
<evidence type="ECO:0000256" key="4">
    <source>
        <dbReference type="ARBA" id="ARBA00011301"/>
    </source>
</evidence>
<gene>
    <name evidence="13" type="ORF">AKJ08_0645</name>
</gene>
<keyword evidence="9" id="KW-0324">Glycolysis</keyword>
<keyword evidence="7" id="KW-0560">Oxidoreductase</keyword>
<comment type="cofactor">
    <cofactor evidence="1">
        <name>thiamine diphosphate</name>
        <dbReference type="ChEBI" id="CHEBI:58937"/>
    </cofactor>
</comment>
<dbReference type="EC" id="1.2.4.2" evidence="5"/>
<dbReference type="InterPro" id="IPR031717">
    <property type="entry name" value="ODO-1/KGD_C"/>
</dbReference>
<dbReference type="STRING" id="1391653.AKJ08_0645"/>
<feature type="domain" description="Transketolase-like pyrimidine-binding" evidence="12">
    <location>
        <begin position="585"/>
        <end position="778"/>
    </location>
</feature>
<dbReference type="GO" id="GO:0006099">
    <property type="term" value="P:tricarboxylic acid cycle"/>
    <property type="evidence" value="ECO:0007669"/>
    <property type="project" value="TreeGrafter"/>
</dbReference>
<dbReference type="InterPro" id="IPR032106">
    <property type="entry name" value="2-oxogl_dehyd_N"/>
</dbReference>
<comment type="function">
    <text evidence="2">E1 component of the 2-oxoglutarate dehydrogenase (OGDH) complex which catalyzes the decarboxylation of 2-oxoglutarate, the first step in the conversion of 2-oxoglutarate to succinyl-CoA and CO(2).</text>
</comment>
<dbReference type="PIRSF" id="PIRSF000157">
    <property type="entry name" value="Oxoglu_dh_E1"/>
    <property type="match status" value="1"/>
</dbReference>